<dbReference type="PANTHER" id="PTHR43095">
    <property type="entry name" value="SUGAR KINASE"/>
    <property type="match status" value="1"/>
</dbReference>
<dbReference type="GO" id="GO:0016773">
    <property type="term" value="F:phosphotransferase activity, alcohol group as acceptor"/>
    <property type="evidence" value="ECO:0007669"/>
    <property type="project" value="InterPro"/>
</dbReference>
<dbReference type="InterPro" id="IPR050406">
    <property type="entry name" value="FGGY_Carb_Kinase"/>
</dbReference>
<evidence type="ECO:0000256" key="5">
    <source>
        <dbReference type="RuleBase" id="RU003733"/>
    </source>
</evidence>
<comment type="similarity">
    <text evidence="1 5">Belongs to the FGGY kinase family.</text>
</comment>
<dbReference type="Gene3D" id="3.30.420.40">
    <property type="match status" value="2"/>
</dbReference>
<gene>
    <name evidence="8" type="ORF">SAMN04489750_1552</name>
</gene>
<evidence type="ECO:0000313" key="8">
    <source>
        <dbReference type="EMBL" id="SSA34245.1"/>
    </source>
</evidence>
<organism evidence="8 9">
    <name type="scientific">Branchiibius hedensis</name>
    <dbReference type="NCBI Taxonomy" id="672460"/>
    <lineage>
        <taxon>Bacteria</taxon>
        <taxon>Bacillati</taxon>
        <taxon>Actinomycetota</taxon>
        <taxon>Actinomycetes</taxon>
        <taxon>Micrococcales</taxon>
        <taxon>Dermacoccaceae</taxon>
        <taxon>Branchiibius</taxon>
    </lineage>
</organism>
<dbReference type="PIRSF" id="PIRSF000538">
    <property type="entry name" value="GlpK"/>
    <property type="match status" value="1"/>
</dbReference>
<evidence type="ECO:0000313" key="9">
    <source>
        <dbReference type="Proteomes" id="UP000250028"/>
    </source>
</evidence>
<keyword evidence="4 5" id="KW-0418">Kinase</keyword>
<keyword evidence="2" id="KW-0119">Carbohydrate metabolism</keyword>
<dbReference type="PANTHER" id="PTHR43095:SF5">
    <property type="entry name" value="XYLULOSE KINASE"/>
    <property type="match status" value="1"/>
</dbReference>
<feature type="domain" description="Carbohydrate kinase FGGY C-terminal" evidence="7">
    <location>
        <begin position="263"/>
        <end position="457"/>
    </location>
</feature>
<evidence type="ECO:0000256" key="4">
    <source>
        <dbReference type="ARBA" id="ARBA00022777"/>
    </source>
</evidence>
<protein>
    <submittedName>
        <fullName evidence="8">Xylulokinase</fullName>
    </submittedName>
</protein>
<dbReference type="CDD" id="cd07779">
    <property type="entry name" value="ASKHA_NBD_FGGY_YgcE-like"/>
    <property type="match status" value="1"/>
</dbReference>
<dbReference type="InterPro" id="IPR018483">
    <property type="entry name" value="Carb_kinase_FGGY_CS"/>
</dbReference>
<name>A0A2Y8ZQU1_9MICO</name>
<keyword evidence="2" id="KW-0859">Xylose metabolism</keyword>
<evidence type="ECO:0000259" key="7">
    <source>
        <dbReference type="Pfam" id="PF02782"/>
    </source>
</evidence>
<reference evidence="9" key="1">
    <citation type="submission" date="2016-10" db="EMBL/GenBank/DDBJ databases">
        <authorList>
            <person name="Varghese N."/>
            <person name="Submissions S."/>
        </authorList>
    </citation>
    <scope>NUCLEOTIDE SEQUENCE [LARGE SCALE GENOMIC DNA]</scope>
    <source>
        <strain evidence="9">DSM 22951</strain>
    </source>
</reference>
<dbReference type="EMBL" id="UESZ01000001">
    <property type="protein sequence ID" value="SSA34245.1"/>
    <property type="molecule type" value="Genomic_DNA"/>
</dbReference>
<dbReference type="SUPFAM" id="SSF53067">
    <property type="entry name" value="Actin-like ATPase domain"/>
    <property type="match status" value="2"/>
</dbReference>
<evidence type="ECO:0000256" key="3">
    <source>
        <dbReference type="ARBA" id="ARBA00022679"/>
    </source>
</evidence>
<evidence type="ECO:0000256" key="2">
    <source>
        <dbReference type="ARBA" id="ARBA00022629"/>
    </source>
</evidence>
<dbReference type="PROSITE" id="PS00445">
    <property type="entry name" value="FGGY_KINASES_2"/>
    <property type="match status" value="1"/>
</dbReference>
<dbReference type="InterPro" id="IPR018485">
    <property type="entry name" value="FGGY_C"/>
</dbReference>
<dbReference type="InterPro" id="IPR043129">
    <property type="entry name" value="ATPase_NBD"/>
</dbReference>
<feature type="domain" description="Carbohydrate kinase FGGY N-terminal" evidence="6">
    <location>
        <begin position="8"/>
        <end position="251"/>
    </location>
</feature>
<keyword evidence="3 5" id="KW-0808">Transferase</keyword>
<accession>A0A2Y8ZQU1</accession>
<dbReference type="Pfam" id="PF02782">
    <property type="entry name" value="FGGY_C"/>
    <property type="match status" value="1"/>
</dbReference>
<dbReference type="Pfam" id="PF00370">
    <property type="entry name" value="FGGY_N"/>
    <property type="match status" value="1"/>
</dbReference>
<evidence type="ECO:0000259" key="6">
    <source>
        <dbReference type="Pfam" id="PF00370"/>
    </source>
</evidence>
<dbReference type="GO" id="GO:0016301">
    <property type="term" value="F:kinase activity"/>
    <property type="evidence" value="ECO:0007669"/>
    <property type="project" value="UniProtKB-KW"/>
</dbReference>
<dbReference type="Proteomes" id="UP000250028">
    <property type="component" value="Unassembled WGS sequence"/>
</dbReference>
<proteinExistence type="inferred from homology"/>
<keyword evidence="9" id="KW-1185">Reference proteome</keyword>
<dbReference type="AlphaFoldDB" id="A0A2Y8ZQU1"/>
<dbReference type="GO" id="GO:0042732">
    <property type="term" value="P:D-xylose metabolic process"/>
    <property type="evidence" value="ECO:0007669"/>
    <property type="project" value="UniProtKB-KW"/>
</dbReference>
<evidence type="ECO:0000256" key="1">
    <source>
        <dbReference type="ARBA" id="ARBA00009156"/>
    </source>
</evidence>
<dbReference type="InterPro" id="IPR018484">
    <property type="entry name" value="FGGY_N"/>
</dbReference>
<dbReference type="InterPro" id="IPR000577">
    <property type="entry name" value="Carb_kinase_FGGY"/>
</dbReference>
<sequence>MSAVRAFVGIDAGTTGCTVMVFDEHGNRLGEGYQEYPCISPRAGWVEQDVEDVWRGICAATKQAVTAAGLPDEAYQSVGFSSQRGTFLLLDEDKNPLANSIVWNDGRALKYQAIFGEQISPEDYQTLTGMQLSPLWSAAKIAWLRDNEPDLFARTRWFANGQEYFLYRLGADQWVTDPASLTLNGMLDIEKLDWSDEVLALCGVDRDRLPPVGIPSGQAGVVSAAASHATGLPAGVALCRGAGDQQCAAIGAGVVRQGMAEFTVGTSGIMVAHLDGLDRIQGRNLWWGGHAVPGAWDIEGGAFALGANLKWWRDNFGSDELSEAEAQGRSVYSVMVDKAATSPAGANGLLFHSFLTSQVTPYYDAASKGGWLGLGIHHTRADMLRALLEGCAHEMRMVVDAFRSDIVGGITDLRLTGGGTKSDGFAQLMTDIIGLPTKVTRERECTVLGAAILGAYGAGAFTSIDDAVEAMVNVEGEFTPSESTAKLYDELHQVYRGMYEAMANAGQYDALADVSARYF</sequence>
<dbReference type="OrthoDB" id="9805576at2"/>
<dbReference type="RefSeq" id="WP_109684827.1">
    <property type="nucleotide sequence ID" value="NZ_QGDN01000001.1"/>
</dbReference>